<comment type="caution">
    <text evidence="1">The sequence shown here is derived from an EMBL/GenBank/DDBJ whole genome shotgun (WGS) entry which is preliminary data.</text>
</comment>
<gene>
    <name evidence="1" type="ORF">H6P81_019922</name>
</gene>
<protein>
    <recommendedName>
        <fullName evidence="3">RNase H type-1 domain-containing protein</fullName>
    </recommendedName>
</protein>
<name>A0AAV7DWA5_ARIFI</name>
<reference evidence="1 2" key="1">
    <citation type="submission" date="2021-07" db="EMBL/GenBank/DDBJ databases">
        <title>The Aristolochia fimbriata genome: insights into angiosperm evolution, floral development and chemical biosynthesis.</title>
        <authorList>
            <person name="Jiao Y."/>
        </authorList>
    </citation>
    <scope>NUCLEOTIDE SEQUENCE [LARGE SCALE GENOMIC DNA]</scope>
    <source>
        <strain evidence="1">IBCAS-2021</strain>
        <tissue evidence="1">Leaf</tissue>
    </source>
</reference>
<evidence type="ECO:0000313" key="2">
    <source>
        <dbReference type="Proteomes" id="UP000825729"/>
    </source>
</evidence>
<dbReference type="EMBL" id="JAINDJ010000008">
    <property type="protein sequence ID" value="KAG9439757.1"/>
    <property type="molecule type" value="Genomic_DNA"/>
</dbReference>
<organism evidence="1 2">
    <name type="scientific">Aristolochia fimbriata</name>
    <name type="common">White veined hardy Dutchman's pipe vine</name>
    <dbReference type="NCBI Taxonomy" id="158543"/>
    <lineage>
        <taxon>Eukaryota</taxon>
        <taxon>Viridiplantae</taxon>
        <taxon>Streptophyta</taxon>
        <taxon>Embryophyta</taxon>
        <taxon>Tracheophyta</taxon>
        <taxon>Spermatophyta</taxon>
        <taxon>Magnoliopsida</taxon>
        <taxon>Magnoliidae</taxon>
        <taxon>Piperales</taxon>
        <taxon>Aristolochiaceae</taxon>
        <taxon>Aristolochia</taxon>
    </lineage>
</organism>
<keyword evidence="2" id="KW-1185">Reference proteome</keyword>
<sequence>MAEVCASIIPWKIWEERNARVLQGKQREWQVIAILAINKSVEWLSSMKEFADMNGEVLRRSWNLIANQNTHHRIKQPTQWSTPTQGCIKLNTDSSSLGNTGPAGFGGLFRDDNGNTIIVLWTTGD</sequence>
<evidence type="ECO:0008006" key="3">
    <source>
        <dbReference type="Google" id="ProtNLM"/>
    </source>
</evidence>
<dbReference type="PANTHER" id="PTHR47074">
    <property type="entry name" value="BNAC02G40300D PROTEIN"/>
    <property type="match status" value="1"/>
</dbReference>
<accession>A0AAV7DWA5</accession>
<dbReference type="InterPro" id="IPR052929">
    <property type="entry name" value="RNase_H-like_EbsB-rel"/>
</dbReference>
<dbReference type="PANTHER" id="PTHR47074:SF73">
    <property type="entry name" value="OS04G0448401 PROTEIN"/>
    <property type="match status" value="1"/>
</dbReference>
<dbReference type="Proteomes" id="UP000825729">
    <property type="component" value="Unassembled WGS sequence"/>
</dbReference>
<dbReference type="AlphaFoldDB" id="A0AAV7DWA5"/>
<evidence type="ECO:0000313" key="1">
    <source>
        <dbReference type="EMBL" id="KAG9439757.1"/>
    </source>
</evidence>
<proteinExistence type="predicted"/>